<evidence type="ECO:0000259" key="2">
    <source>
        <dbReference type="PROSITE" id="PS50937"/>
    </source>
</evidence>
<dbReference type="Pfam" id="PF13411">
    <property type="entry name" value="MerR_1"/>
    <property type="match status" value="1"/>
</dbReference>
<reference evidence="3" key="1">
    <citation type="submission" date="2020-06" db="EMBL/GenBank/DDBJ databases">
        <title>Paenibacillus sp. nov., isolated from soil.</title>
        <authorList>
            <person name="Seo Y.L."/>
        </authorList>
    </citation>
    <scope>NUCLEOTIDE SEQUENCE [LARGE SCALE GENOMIC DNA]</scope>
    <source>
        <strain evidence="3">JW14</strain>
    </source>
</reference>
<dbReference type="SUPFAM" id="SSF46955">
    <property type="entry name" value="Putative DNA-binding domain"/>
    <property type="match status" value="1"/>
</dbReference>
<dbReference type="AlphaFoldDB" id="A0A850EWX9"/>
<dbReference type="Proteomes" id="UP000564806">
    <property type="component" value="Unassembled WGS sequence"/>
</dbReference>
<organism evidence="3 4">
    <name type="scientific">Paenibacillus agri</name>
    <dbReference type="NCBI Taxonomy" id="2744309"/>
    <lineage>
        <taxon>Bacteria</taxon>
        <taxon>Bacillati</taxon>
        <taxon>Bacillota</taxon>
        <taxon>Bacilli</taxon>
        <taxon>Bacillales</taxon>
        <taxon>Paenibacillaceae</taxon>
        <taxon>Paenibacillus</taxon>
    </lineage>
</organism>
<comment type="caution">
    <text evidence="3">The sequence shown here is derived from an EMBL/GenBank/DDBJ whole genome shotgun (WGS) entry which is preliminary data.</text>
</comment>
<gene>
    <name evidence="3" type="ORF">HPT30_29205</name>
</gene>
<dbReference type="PANTHER" id="PTHR30204:SF96">
    <property type="entry name" value="CHROMOSOME-ANCHORING PROTEIN RACA"/>
    <property type="match status" value="1"/>
</dbReference>
<feature type="domain" description="HTH merR-type" evidence="2">
    <location>
        <begin position="23"/>
        <end position="92"/>
    </location>
</feature>
<name>A0A850EWX9_9BACL</name>
<dbReference type="GO" id="GO:0003700">
    <property type="term" value="F:DNA-binding transcription factor activity"/>
    <property type="evidence" value="ECO:0007669"/>
    <property type="project" value="InterPro"/>
</dbReference>
<keyword evidence="4" id="KW-1185">Reference proteome</keyword>
<keyword evidence="1" id="KW-0238">DNA-binding</keyword>
<accession>A0A850EWX9</accession>
<dbReference type="PROSITE" id="PS50937">
    <property type="entry name" value="HTH_MERR_2"/>
    <property type="match status" value="1"/>
</dbReference>
<dbReference type="CDD" id="cd01106">
    <property type="entry name" value="HTH_TipAL-Mta"/>
    <property type="match status" value="1"/>
</dbReference>
<evidence type="ECO:0000256" key="1">
    <source>
        <dbReference type="ARBA" id="ARBA00023125"/>
    </source>
</evidence>
<dbReference type="PANTHER" id="PTHR30204">
    <property type="entry name" value="REDOX-CYCLING DRUG-SENSING TRANSCRIPTIONAL ACTIVATOR SOXR"/>
    <property type="match status" value="1"/>
</dbReference>
<dbReference type="SMART" id="SM00422">
    <property type="entry name" value="HTH_MERR"/>
    <property type="match status" value="1"/>
</dbReference>
<protein>
    <submittedName>
        <fullName evidence="3">MerR family transcriptional regulator</fullName>
    </submittedName>
</protein>
<evidence type="ECO:0000313" key="4">
    <source>
        <dbReference type="Proteomes" id="UP000564806"/>
    </source>
</evidence>
<evidence type="ECO:0000313" key="3">
    <source>
        <dbReference type="EMBL" id="NUU64440.1"/>
    </source>
</evidence>
<dbReference type="InterPro" id="IPR000551">
    <property type="entry name" value="MerR-type_HTH_dom"/>
</dbReference>
<dbReference type="InterPro" id="IPR009061">
    <property type="entry name" value="DNA-bd_dom_put_sf"/>
</dbReference>
<proteinExistence type="predicted"/>
<dbReference type="GO" id="GO:0003677">
    <property type="term" value="F:DNA binding"/>
    <property type="evidence" value="ECO:0007669"/>
    <property type="project" value="UniProtKB-KW"/>
</dbReference>
<dbReference type="Gene3D" id="1.10.1660.10">
    <property type="match status" value="1"/>
</dbReference>
<sequence>MYSNNENELQDQEDMNSGDMAQTFTIGEVAKMIGSKIRTIRYYDEIGLVKSTSHTEGKHRLYTMEDIWRLELTATLRYLDFGIEDISQLLSGSLSVDKALDWQMESLSIQVNALTHMISILQQAKQQQGDSMRYLYDLVQAKASNVEKRKQFIAEKVAATELFDGVPLEWQDPMLYFFNKCIVQQEKTTPKQIAAWNELQEIINDPQFIKDVKNTGFASSTKELQPRYDADTWIKKLDLFYVQLTQAVEKKKSADSPEVQAIIEETISLYANTEETFYNEDFLKSYLDRAEQTRTPLIERIDRLCAIMSPQLNLLAEANLVFIQNLQRKLELDNQTSEQPKS</sequence>
<dbReference type="InterPro" id="IPR047057">
    <property type="entry name" value="MerR_fam"/>
</dbReference>
<dbReference type="EMBL" id="JABWCS010000221">
    <property type="protein sequence ID" value="NUU64440.1"/>
    <property type="molecule type" value="Genomic_DNA"/>
</dbReference>